<sequence length="451" mass="49917">MHERTQRGIARLMFVLCCAVPTSITLAVVVMMATPWYAGRVRRSAEAELSRATGLVVQIGRFTRTSPSTIRIDELRILEPETQAEVAYVRQLDWVDRDDEVSILLRQPKLQSATLPSAWRLIHDRFLCRPEQTGRPIRFAANDLTIADGPSSGMTLTDVDAWIEPEPDAVQAVILCMLATSGSDASRDGTPIDITIRRDRSGQTPTTEWTIDTHDNALPCTTLAKYLDGPMGRLGAAATFSGSMRWHLEADRWWIDLGTSHIDGLSLDRISEKQPHRFSGTGRLDFERCRIEPRRSVDIAGTFTASDGQIGRSLLASAHMNLGFDVRVPPGTEDLQYDRIAMRFSLLDTELRINGICHTEQGYTSFPEGIAMHAGGFPLVRTDGLPLRSIALMTALAPSHSEMVPLSAQNAWLTDILIPPSRPMPHEPAAMRAKIRTAREYSGGPVTEQPL</sequence>
<evidence type="ECO:0000313" key="2">
    <source>
        <dbReference type="EMBL" id="QDT02480.1"/>
    </source>
</evidence>
<dbReference type="AlphaFoldDB" id="A0A517N5R1"/>
<protein>
    <recommendedName>
        <fullName evidence="4">AsmA-like C-terminal domain-containing protein</fullName>
    </recommendedName>
</protein>
<evidence type="ECO:0000313" key="3">
    <source>
        <dbReference type="Proteomes" id="UP000318538"/>
    </source>
</evidence>
<dbReference type="OrthoDB" id="247707at2"/>
<keyword evidence="1" id="KW-0812">Transmembrane</keyword>
<name>A0A517N5R1_9BACT</name>
<evidence type="ECO:0000256" key="1">
    <source>
        <dbReference type="SAM" id="Phobius"/>
    </source>
</evidence>
<dbReference type="RefSeq" id="WP_145168173.1">
    <property type="nucleotide sequence ID" value="NZ_CP036525.1"/>
</dbReference>
<gene>
    <name evidence="2" type="ORF">K227x_08570</name>
</gene>
<keyword evidence="1" id="KW-1133">Transmembrane helix</keyword>
<organism evidence="2 3">
    <name type="scientific">Rubripirellula lacrimiformis</name>
    <dbReference type="NCBI Taxonomy" id="1930273"/>
    <lineage>
        <taxon>Bacteria</taxon>
        <taxon>Pseudomonadati</taxon>
        <taxon>Planctomycetota</taxon>
        <taxon>Planctomycetia</taxon>
        <taxon>Pirellulales</taxon>
        <taxon>Pirellulaceae</taxon>
        <taxon>Rubripirellula</taxon>
    </lineage>
</organism>
<dbReference type="KEGG" id="rlc:K227x_08570"/>
<reference evidence="2 3" key="1">
    <citation type="submission" date="2019-02" db="EMBL/GenBank/DDBJ databases">
        <title>Deep-cultivation of Planctomycetes and their phenomic and genomic characterization uncovers novel biology.</title>
        <authorList>
            <person name="Wiegand S."/>
            <person name="Jogler M."/>
            <person name="Boedeker C."/>
            <person name="Pinto D."/>
            <person name="Vollmers J."/>
            <person name="Rivas-Marin E."/>
            <person name="Kohn T."/>
            <person name="Peeters S.H."/>
            <person name="Heuer A."/>
            <person name="Rast P."/>
            <person name="Oberbeckmann S."/>
            <person name="Bunk B."/>
            <person name="Jeske O."/>
            <person name="Meyerdierks A."/>
            <person name="Storesund J.E."/>
            <person name="Kallscheuer N."/>
            <person name="Luecker S."/>
            <person name="Lage O.M."/>
            <person name="Pohl T."/>
            <person name="Merkel B.J."/>
            <person name="Hornburger P."/>
            <person name="Mueller R.-W."/>
            <person name="Bruemmer F."/>
            <person name="Labrenz M."/>
            <person name="Spormann A.M."/>
            <person name="Op den Camp H."/>
            <person name="Overmann J."/>
            <person name="Amann R."/>
            <person name="Jetten M.S.M."/>
            <person name="Mascher T."/>
            <person name="Medema M.H."/>
            <person name="Devos D.P."/>
            <person name="Kaster A.-K."/>
            <person name="Ovreas L."/>
            <person name="Rohde M."/>
            <person name="Galperin M.Y."/>
            <person name="Jogler C."/>
        </authorList>
    </citation>
    <scope>NUCLEOTIDE SEQUENCE [LARGE SCALE GENOMIC DNA]</scope>
    <source>
        <strain evidence="2 3">K22_7</strain>
    </source>
</reference>
<dbReference type="EMBL" id="CP036525">
    <property type="protein sequence ID" value="QDT02480.1"/>
    <property type="molecule type" value="Genomic_DNA"/>
</dbReference>
<feature type="transmembrane region" description="Helical" evidence="1">
    <location>
        <begin position="12"/>
        <end position="38"/>
    </location>
</feature>
<dbReference type="Proteomes" id="UP000318538">
    <property type="component" value="Chromosome"/>
</dbReference>
<keyword evidence="1" id="KW-0472">Membrane</keyword>
<keyword evidence="3" id="KW-1185">Reference proteome</keyword>
<proteinExistence type="predicted"/>
<evidence type="ECO:0008006" key="4">
    <source>
        <dbReference type="Google" id="ProtNLM"/>
    </source>
</evidence>
<accession>A0A517N5R1</accession>